<evidence type="ECO:0000256" key="3">
    <source>
        <dbReference type="ARBA" id="ARBA00022801"/>
    </source>
</evidence>
<dbReference type="InterPro" id="IPR027417">
    <property type="entry name" value="P-loop_NTPase"/>
</dbReference>
<dbReference type="NCBIfam" id="TIGR00614">
    <property type="entry name" value="recQ_fam"/>
    <property type="match status" value="1"/>
</dbReference>
<evidence type="ECO:0000256" key="8">
    <source>
        <dbReference type="ARBA" id="ARBA00034617"/>
    </source>
</evidence>
<evidence type="ECO:0000256" key="1">
    <source>
        <dbReference type="ARBA" id="ARBA00005446"/>
    </source>
</evidence>
<dbReference type="GO" id="GO:0006310">
    <property type="term" value="P:DNA recombination"/>
    <property type="evidence" value="ECO:0007669"/>
    <property type="project" value="InterPro"/>
</dbReference>
<dbReference type="PROSITE" id="PS51192">
    <property type="entry name" value="HELICASE_ATP_BIND_1"/>
    <property type="match status" value="1"/>
</dbReference>
<keyword evidence="3 10" id="KW-0378">Hydrolase</keyword>
<dbReference type="PANTHER" id="PTHR13710">
    <property type="entry name" value="DNA HELICASE RECQ FAMILY MEMBER"/>
    <property type="match status" value="1"/>
</dbReference>
<evidence type="ECO:0000259" key="14">
    <source>
        <dbReference type="PROSITE" id="PS51217"/>
    </source>
</evidence>
<evidence type="ECO:0000259" key="12">
    <source>
        <dbReference type="PROSITE" id="PS51194"/>
    </source>
</evidence>
<sequence>METLPLLDDALWLDFEATPDGRLFAIGALWRGAEFRRGGAGARFDQAEALAALAEFGREARWLLGHNLLDHDLPLLRALAPAHPLLALPVLDTLYLSPLAHPENPYHALVKDYKLVRSAANDPLADARLSAQLFREQYAALAEQARADSAWIDLLYHVYRDAELGREGASAAAFVALWQQLGACPQSDVRAALRQLLDGRVCRQQWLAVTAPLLADARQRPLLGWLVAWLRVAGGNSVLPPWLRLRFPQLGEIVRRLRDQPCRDPECRWCRSAHSPQEQLKHWFDYDAFRAEPAAADGSSLQQAIVSHAMAGGSLLGILPTGGGKSLCFQLPALALYQRRGALSVVVSPLRALMKDQVDGLTRRLGAELAGALYGELTPPERGALLERVRLGDIALLYVAPEQFRNPGFAKVLASREIGLWIFDEAHCLAKWGHDFRTDYLYCARFIREFNTRHPLQAAPVLALTATAKPEVVDEIREHFRRELSTELALFPGGTERANLRFAVQEVSEAEKYPRIDGLLREHLGTREGAAVVYCTTRKHSEQTAEFLAGQDWAAQAFHAGLEAPRKRAIQEAFLRGETQVICATNAFGMGIDKENVRLVVHADVPGSLENYLQEAGRAGRDRADADCVLLFAKDDVERQFLQSARSELRQGDIVAILRALRRLQQKHPERPVVTTAGELLNVGDFGLSFDADERDADTRVRMAIAWLERAGFVSRDENHIRVFQGVPLVRSLLEARDKMAQLKLPQAEIARWEAVLLALWQCAPDEGLSTDELAQLPALRPQDGTPPKPILRLLDDMQRAGLLRAGLQLSAWVQPRGGGGRLGAKARLEQIIRIERALLELLREAAPDAAEAGWQPLELRLLNQRLCDAGLPSDTELLRKLLGSLARDGLGLAERQIASLKLRAAGHERLQIWPRRSWDNIVTTASVRHGIATLLLDCLLRRVADGPGSGETLVEFGLEDLRAVVATDLLLGQQLRDPLAAIECALLYLHEQRIIVLQQGLAVFRSAMTVRVLPEARGRRYGAGDYAPLGEHYRERILQIHVMAEYARLALQEMQRALALLRDYFEMERKSFIRRYFAGREQELKRPTAPESFYEIVEALGNPLQQAIVAAPAERNLLILAGPGSGKSRVVVHRVAYLLRVLRVPPRAVLVLCYNHHAALDLRRRLLQLIGREARAVTVRTFHGLALALCGRALDGQAREEIDFGALLSEATALLNGERELIGAAGDELRERLLAGYQHILVDEYQDIDAQQYALISALAGRTLDEGEHKLSILAVGDDDQNIYAFREASVEFIRRFATDYAAEQHFLVENYRSSAHIIAAANRLIAHNRERMKTAQPIRIDQARAGAAAGGAWGAGDPLTQGRVQILRVADGRAQARAVAAELQRLHRLDPALAWERCAVLARTRQELLALRAALDHLGIPLRWNAGKDELPSPWRVCEIVDLLDRLRAAGLGLVELQALVAPLPAALPWRAGLVELFAELAAERAAPVDGADDDPAAAPAGIPAALLLDALTQWLDEARRGLRHGAGVYLGSAHSAKGLEFDHVIVLGDWRVRGEDHDAEAERRLYYVAMTRARASLTLCARADALAPALVELRAGDCLERTPALVELPPAVLDRRIERLTFEDLYLSYAANFAAGAPIHAALAAAQPGDAVSLQAVGEQIFVLDVQGRRLARLSKKACQQWAPRLENIIRARLLALVWRREEDEEEPSRGRRRLSRWRLPWVEIVVAG</sequence>
<dbReference type="GO" id="GO:0005737">
    <property type="term" value="C:cytoplasm"/>
    <property type="evidence" value="ECO:0007669"/>
    <property type="project" value="TreeGrafter"/>
</dbReference>
<dbReference type="EMBL" id="QGTJ01000002">
    <property type="protein sequence ID" value="PWV64743.1"/>
    <property type="molecule type" value="Genomic_DNA"/>
</dbReference>
<feature type="domain" description="Helicase C-terminal" evidence="12">
    <location>
        <begin position="518"/>
        <end position="665"/>
    </location>
</feature>
<comment type="similarity">
    <text evidence="1">Belongs to the helicase family. RecQ subfamily.</text>
</comment>
<evidence type="ECO:0000256" key="9">
    <source>
        <dbReference type="ARBA" id="ARBA00034808"/>
    </source>
</evidence>
<dbReference type="SUPFAM" id="SSF53098">
    <property type="entry name" value="Ribonuclease H-like"/>
    <property type="match status" value="1"/>
</dbReference>
<dbReference type="GO" id="GO:0009378">
    <property type="term" value="F:four-way junction helicase activity"/>
    <property type="evidence" value="ECO:0007669"/>
    <property type="project" value="TreeGrafter"/>
</dbReference>
<evidence type="ECO:0000256" key="6">
    <source>
        <dbReference type="ARBA" id="ARBA00023125"/>
    </source>
</evidence>
<dbReference type="InterPro" id="IPR014017">
    <property type="entry name" value="DNA_helicase_UvrD-like_C"/>
</dbReference>
<organism evidence="15 16">
    <name type="scientific">Plasticicumulans acidivorans</name>
    <dbReference type="NCBI Taxonomy" id="886464"/>
    <lineage>
        <taxon>Bacteria</taxon>
        <taxon>Pseudomonadati</taxon>
        <taxon>Pseudomonadota</taxon>
        <taxon>Gammaproteobacteria</taxon>
        <taxon>Candidatus Competibacteraceae</taxon>
        <taxon>Plasticicumulans</taxon>
    </lineage>
</organism>
<feature type="domain" description="Helicase ATP-binding" evidence="11">
    <location>
        <begin position="306"/>
        <end position="486"/>
    </location>
</feature>
<keyword evidence="7" id="KW-0413">Isomerase</keyword>
<keyword evidence="4 10" id="KW-0347">Helicase</keyword>
<protein>
    <recommendedName>
        <fullName evidence="9">DNA 3'-5' helicase</fullName>
        <ecNumber evidence="9">5.6.2.4</ecNumber>
    </recommendedName>
</protein>
<dbReference type="PROSITE" id="PS51217">
    <property type="entry name" value="UVRD_HELICASE_CTER"/>
    <property type="match status" value="1"/>
</dbReference>
<dbReference type="InterPro" id="IPR001650">
    <property type="entry name" value="Helicase_C-like"/>
</dbReference>
<evidence type="ECO:0000256" key="2">
    <source>
        <dbReference type="ARBA" id="ARBA00022741"/>
    </source>
</evidence>
<keyword evidence="6" id="KW-0238">DNA-binding</keyword>
<evidence type="ECO:0000313" key="15">
    <source>
        <dbReference type="EMBL" id="PWV64743.1"/>
    </source>
</evidence>
<keyword evidence="5 10" id="KW-0067">ATP-binding</keyword>
<comment type="catalytic activity">
    <reaction evidence="8">
        <text>Couples ATP hydrolysis with the unwinding of duplex DNA by translocating in the 3'-5' direction.</text>
        <dbReference type="EC" id="5.6.2.4"/>
    </reaction>
</comment>
<dbReference type="Pfam" id="PF00271">
    <property type="entry name" value="Helicase_C"/>
    <property type="match status" value="1"/>
</dbReference>
<dbReference type="GO" id="GO:0003677">
    <property type="term" value="F:DNA binding"/>
    <property type="evidence" value="ECO:0007669"/>
    <property type="project" value="UniProtKB-KW"/>
</dbReference>
<dbReference type="SMART" id="SM00490">
    <property type="entry name" value="HELICc"/>
    <property type="match status" value="1"/>
</dbReference>
<evidence type="ECO:0000256" key="4">
    <source>
        <dbReference type="ARBA" id="ARBA00022806"/>
    </source>
</evidence>
<dbReference type="InterPro" id="IPR004589">
    <property type="entry name" value="DNA_helicase_ATP-dep_RecQ"/>
</dbReference>
<dbReference type="PROSITE" id="PS51194">
    <property type="entry name" value="HELICASE_CTER"/>
    <property type="match status" value="1"/>
</dbReference>
<evidence type="ECO:0000259" key="13">
    <source>
        <dbReference type="PROSITE" id="PS51198"/>
    </source>
</evidence>
<dbReference type="GO" id="GO:0005524">
    <property type="term" value="F:ATP binding"/>
    <property type="evidence" value="ECO:0007669"/>
    <property type="project" value="UniProtKB-UniRule"/>
</dbReference>
<dbReference type="Gene3D" id="3.40.50.300">
    <property type="entry name" value="P-loop containing nucleotide triphosphate hydrolases"/>
    <property type="match status" value="6"/>
</dbReference>
<keyword evidence="16" id="KW-1185">Reference proteome</keyword>
<dbReference type="Pfam" id="PF00270">
    <property type="entry name" value="DEAD"/>
    <property type="match status" value="1"/>
</dbReference>
<name>A0A317MYM4_9GAMM</name>
<dbReference type="Pfam" id="PF13361">
    <property type="entry name" value="UvrD_C"/>
    <property type="match status" value="2"/>
</dbReference>
<evidence type="ECO:0000259" key="11">
    <source>
        <dbReference type="PROSITE" id="PS51192"/>
    </source>
</evidence>
<dbReference type="SUPFAM" id="SSF52540">
    <property type="entry name" value="P-loop containing nucleoside triphosphate hydrolases"/>
    <property type="match status" value="2"/>
</dbReference>
<dbReference type="GO" id="GO:0043590">
    <property type="term" value="C:bacterial nucleoid"/>
    <property type="evidence" value="ECO:0007669"/>
    <property type="project" value="TreeGrafter"/>
</dbReference>
<evidence type="ECO:0000256" key="10">
    <source>
        <dbReference type="PROSITE-ProRule" id="PRU00560"/>
    </source>
</evidence>
<proteinExistence type="inferred from homology"/>
<dbReference type="GO" id="GO:0030894">
    <property type="term" value="C:replisome"/>
    <property type="evidence" value="ECO:0007669"/>
    <property type="project" value="TreeGrafter"/>
</dbReference>
<dbReference type="GO" id="GO:0006281">
    <property type="term" value="P:DNA repair"/>
    <property type="evidence" value="ECO:0007669"/>
    <property type="project" value="TreeGrafter"/>
</dbReference>
<dbReference type="GO" id="GO:0016787">
    <property type="term" value="F:hydrolase activity"/>
    <property type="evidence" value="ECO:0007669"/>
    <property type="project" value="UniProtKB-UniRule"/>
</dbReference>
<comment type="caution">
    <text evidence="15">The sequence shown here is derived from an EMBL/GenBank/DDBJ whole genome shotgun (WGS) entry which is preliminary data.</text>
</comment>
<dbReference type="CDD" id="cd17932">
    <property type="entry name" value="DEXQc_UvrD"/>
    <property type="match status" value="1"/>
</dbReference>
<dbReference type="Proteomes" id="UP000246569">
    <property type="component" value="Unassembled WGS sequence"/>
</dbReference>
<dbReference type="InterPro" id="IPR036397">
    <property type="entry name" value="RNaseH_sf"/>
</dbReference>
<feature type="domain" description="UvrD-like helicase ATP-binding" evidence="13">
    <location>
        <begin position="1101"/>
        <end position="1316"/>
    </location>
</feature>
<dbReference type="EC" id="5.6.2.4" evidence="9"/>
<dbReference type="InterPro" id="IPR011545">
    <property type="entry name" value="DEAD/DEAH_box_helicase_dom"/>
</dbReference>
<keyword evidence="2 10" id="KW-0547">Nucleotide-binding</keyword>
<evidence type="ECO:0000313" key="16">
    <source>
        <dbReference type="Proteomes" id="UP000246569"/>
    </source>
</evidence>
<dbReference type="PROSITE" id="PS51198">
    <property type="entry name" value="UVRD_HELICASE_ATP_BIND"/>
    <property type="match status" value="1"/>
</dbReference>
<dbReference type="InterPro" id="IPR014001">
    <property type="entry name" value="Helicase_ATP-bd"/>
</dbReference>
<feature type="binding site" evidence="10">
    <location>
        <begin position="1122"/>
        <end position="1129"/>
    </location>
    <ligand>
        <name>ATP</name>
        <dbReference type="ChEBI" id="CHEBI:30616"/>
    </ligand>
</feature>
<dbReference type="SMART" id="SM00487">
    <property type="entry name" value="DEXDc"/>
    <property type="match status" value="1"/>
</dbReference>
<dbReference type="InterPro" id="IPR012337">
    <property type="entry name" value="RNaseH-like_sf"/>
</dbReference>
<accession>A0A317MYM4</accession>
<dbReference type="InterPro" id="IPR014016">
    <property type="entry name" value="UvrD-like_ATP-bd"/>
</dbReference>
<dbReference type="PANTHER" id="PTHR13710:SF105">
    <property type="entry name" value="ATP-DEPENDENT DNA HELICASE Q1"/>
    <property type="match status" value="1"/>
</dbReference>
<dbReference type="GO" id="GO:0043138">
    <property type="term" value="F:3'-5' DNA helicase activity"/>
    <property type="evidence" value="ECO:0007669"/>
    <property type="project" value="UniProtKB-EC"/>
</dbReference>
<dbReference type="RefSeq" id="WP_110017373.1">
    <property type="nucleotide sequence ID" value="NZ_QGTJ01000002.1"/>
</dbReference>
<reference evidence="15 16" key="1">
    <citation type="submission" date="2018-05" db="EMBL/GenBank/DDBJ databases">
        <title>Genomic Encyclopedia of Type Strains, Phase IV (KMG-IV): sequencing the most valuable type-strain genomes for metagenomic binning, comparative biology and taxonomic classification.</title>
        <authorList>
            <person name="Goeker M."/>
        </authorList>
    </citation>
    <scope>NUCLEOTIDE SEQUENCE [LARGE SCALE GENOMIC DNA]</scope>
    <source>
        <strain evidence="15 16">DSM 23606</strain>
    </source>
</reference>
<dbReference type="Pfam" id="PF13245">
    <property type="entry name" value="AAA_19"/>
    <property type="match status" value="1"/>
</dbReference>
<gene>
    <name evidence="15" type="ORF">C7443_102396</name>
</gene>
<feature type="domain" description="UvrD-like helicase C-terminal" evidence="14">
    <location>
        <begin position="1317"/>
        <end position="1647"/>
    </location>
</feature>
<dbReference type="OrthoDB" id="9760034at2"/>
<evidence type="ECO:0000256" key="5">
    <source>
        <dbReference type="ARBA" id="ARBA00022840"/>
    </source>
</evidence>
<evidence type="ECO:0000256" key="7">
    <source>
        <dbReference type="ARBA" id="ARBA00023235"/>
    </source>
</evidence>
<dbReference type="Gene3D" id="3.30.420.10">
    <property type="entry name" value="Ribonuclease H-like superfamily/Ribonuclease H"/>
    <property type="match status" value="1"/>
</dbReference>